<comment type="caution">
    <text evidence="2">The sequence shown here is derived from an EMBL/GenBank/DDBJ whole genome shotgun (WGS) entry which is preliminary data.</text>
</comment>
<evidence type="ECO:0000256" key="1">
    <source>
        <dbReference type="SAM" id="MobiDB-lite"/>
    </source>
</evidence>
<keyword evidence="3" id="KW-1185">Reference proteome</keyword>
<dbReference type="AlphaFoldDB" id="A0A7J0BN55"/>
<dbReference type="RefSeq" id="WP_174406360.1">
    <property type="nucleotide sequence ID" value="NZ_BLVO01000016.1"/>
</dbReference>
<accession>A0A7J0BN55</accession>
<dbReference type="EMBL" id="BLVO01000016">
    <property type="protein sequence ID" value="GFM34691.1"/>
    <property type="molecule type" value="Genomic_DNA"/>
</dbReference>
<feature type="compositionally biased region" description="Low complexity" evidence="1">
    <location>
        <begin position="12"/>
        <end position="62"/>
    </location>
</feature>
<reference evidence="2 3" key="1">
    <citation type="submission" date="2020-05" db="EMBL/GenBank/DDBJ databases">
        <title>Draft genome sequence of Desulfovibrio sp. strain HN2T.</title>
        <authorList>
            <person name="Ueno A."/>
            <person name="Tamazawa S."/>
            <person name="Tamamura S."/>
            <person name="Murakami T."/>
            <person name="Kiyama T."/>
            <person name="Inomata H."/>
            <person name="Amano Y."/>
            <person name="Miyakawa K."/>
            <person name="Tamaki H."/>
            <person name="Naganuma T."/>
            <person name="Kaneko K."/>
        </authorList>
    </citation>
    <scope>NUCLEOTIDE SEQUENCE [LARGE SCALE GENOMIC DNA]</scope>
    <source>
        <strain evidence="2 3">HN2</strain>
    </source>
</reference>
<protein>
    <recommendedName>
        <fullName evidence="4">Uracil-DNA glycosylase-like domain-containing protein</fullName>
    </recommendedName>
</protein>
<dbReference type="Proteomes" id="UP000503840">
    <property type="component" value="Unassembled WGS sequence"/>
</dbReference>
<sequence>MSGQQSGQAYGQPPAQYSSQAQPSHAQAYAARQKAAQNQAPRTQSAPAQGGQAAARGQQPAGNVRAMGTSGLAVHPTSQPPEQWPAQWQAMWGKVKSPSAVVWTYWSLGDDLSGRANAERGALLRKIIGSLQLPAGSSAFWPVSLPEVAATAESDAGSELIAAPEIFLAGLRRVRPRYCITFGSKALRTFAPDLGLAPYTFTQFLGHRLIALPDIDILLKNQGTVPAVIAFLKTAVTLRG</sequence>
<evidence type="ECO:0000313" key="3">
    <source>
        <dbReference type="Proteomes" id="UP000503840"/>
    </source>
</evidence>
<organism evidence="2 3">
    <name type="scientific">Desulfovibrio subterraneus</name>
    <dbReference type="NCBI Taxonomy" id="2718620"/>
    <lineage>
        <taxon>Bacteria</taxon>
        <taxon>Pseudomonadati</taxon>
        <taxon>Thermodesulfobacteriota</taxon>
        <taxon>Desulfovibrionia</taxon>
        <taxon>Desulfovibrionales</taxon>
        <taxon>Desulfovibrionaceae</taxon>
        <taxon>Desulfovibrio</taxon>
    </lineage>
</organism>
<gene>
    <name evidence="2" type="ORF">DSM101010T_30560</name>
</gene>
<evidence type="ECO:0000313" key="2">
    <source>
        <dbReference type="EMBL" id="GFM34691.1"/>
    </source>
</evidence>
<feature type="region of interest" description="Disordered" evidence="1">
    <location>
        <begin position="1"/>
        <end position="83"/>
    </location>
</feature>
<name>A0A7J0BN55_9BACT</name>
<proteinExistence type="predicted"/>
<evidence type="ECO:0008006" key="4">
    <source>
        <dbReference type="Google" id="ProtNLM"/>
    </source>
</evidence>